<dbReference type="Proteomes" id="UP001152561">
    <property type="component" value="Unassembled WGS sequence"/>
</dbReference>
<name>A0A9Q1LX50_9SOLA</name>
<evidence type="ECO:0000256" key="11">
    <source>
        <dbReference type="ARBA" id="ARBA00056169"/>
    </source>
</evidence>
<dbReference type="InterPro" id="IPR014752">
    <property type="entry name" value="Arrestin-like_C"/>
</dbReference>
<evidence type="ECO:0000313" key="13">
    <source>
        <dbReference type="EMBL" id="KAJ8544109.1"/>
    </source>
</evidence>
<keyword evidence="9" id="KW-0333">Golgi apparatus</keyword>
<comment type="similarity">
    <text evidence="5">Belongs to the VPS26 family.</text>
</comment>
<comment type="function">
    <text evidence="11">Plays a role in vesicular protein sorting. Component of the membrane-associated retromer complex which is essential in endosome-to-Golgi retrograde transport. The VPS29-VPS26-VPS35 subcomplex may be involved in recycling of specific cargos from endosome to the plasma membrane.</text>
</comment>
<evidence type="ECO:0000256" key="6">
    <source>
        <dbReference type="ARBA" id="ARBA00022448"/>
    </source>
</evidence>
<evidence type="ECO:0000313" key="14">
    <source>
        <dbReference type="Proteomes" id="UP001152561"/>
    </source>
</evidence>
<dbReference type="Pfam" id="PF03643">
    <property type="entry name" value="Vps26"/>
    <property type="match status" value="1"/>
</dbReference>
<dbReference type="GO" id="GO:0006886">
    <property type="term" value="P:intracellular protein transport"/>
    <property type="evidence" value="ECO:0007669"/>
    <property type="project" value="InterPro"/>
</dbReference>
<evidence type="ECO:0000256" key="9">
    <source>
        <dbReference type="ARBA" id="ARBA00023034"/>
    </source>
</evidence>
<evidence type="ECO:0000256" key="2">
    <source>
        <dbReference type="ARBA" id="ARBA00004179"/>
    </source>
</evidence>
<evidence type="ECO:0000256" key="12">
    <source>
        <dbReference type="ARBA" id="ARBA00064408"/>
    </source>
</evidence>
<keyword evidence="10" id="KW-0472">Membrane</keyword>
<keyword evidence="7" id="KW-0963">Cytoplasm</keyword>
<gene>
    <name evidence="13" type="ORF">K7X08_028620</name>
</gene>
<evidence type="ECO:0000256" key="10">
    <source>
        <dbReference type="ARBA" id="ARBA00023136"/>
    </source>
</evidence>
<dbReference type="InterPro" id="IPR028934">
    <property type="entry name" value="Vps26-related"/>
</dbReference>
<dbReference type="Gene3D" id="2.60.40.640">
    <property type="match status" value="2"/>
</dbReference>
<dbReference type="EMBL" id="JAJAGQ010000014">
    <property type="protein sequence ID" value="KAJ8544109.1"/>
    <property type="molecule type" value="Genomic_DNA"/>
</dbReference>
<evidence type="ECO:0000256" key="1">
    <source>
        <dbReference type="ARBA" id="ARBA00004125"/>
    </source>
</evidence>
<keyword evidence="8" id="KW-0653">Protein transport</keyword>
<dbReference type="PANTHER" id="PTHR12233">
    <property type="entry name" value="VACUOLAR PROTEIN SORTING 26 RELATED"/>
    <property type="match status" value="1"/>
</dbReference>
<comment type="subunit">
    <text evidence="12">Component of the retromer complex which consists of VPS29 (MAG1), VPS26 (VPS26A or VPS26B), VPS35 (VPS35A or VPS35B or VPS35C), VPS5/17 (SNX1 or SNX2A or SNX2B). Component of a retromer subcomplex consisting of VPS29 (MAG1), VPS26 (VPS26A or VPS26B), VPS35 (VPS35A or VPS35B or VPS35C).</text>
</comment>
<evidence type="ECO:0000256" key="8">
    <source>
        <dbReference type="ARBA" id="ARBA00022927"/>
    </source>
</evidence>
<comment type="subcellular location">
    <subcellularLocation>
        <location evidence="3">Cytoplasm</location>
    </subcellularLocation>
    <subcellularLocation>
        <location evidence="1">Endosome membrane</location>
        <topology evidence="1">Peripheral membrane protein</topology>
        <orientation evidence="1">Cytoplasmic side</orientation>
    </subcellularLocation>
    <subcellularLocation>
        <location evidence="4">Golgi apparatus</location>
        <location evidence="4">trans-Golgi network membrane</location>
        <topology evidence="4">Peripheral membrane protein</topology>
        <orientation evidence="4">Cytoplasmic side</orientation>
    </subcellularLocation>
    <subcellularLocation>
        <location evidence="2">Prevacuolar compartment membrane</location>
        <topology evidence="2">Peripheral membrane protein</topology>
        <orientation evidence="2">Cytoplasmic side</orientation>
    </subcellularLocation>
</comment>
<evidence type="ECO:0000256" key="7">
    <source>
        <dbReference type="ARBA" id="ARBA00022490"/>
    </source>
</evidence>
<keyword evidence="6" id="KW-0813">Transport</keyword>
<comment type="caution">
    <text evidence="13">The sequence shown here is derived from an EMBL/GenBank/DDBJ whole genome shotgun (WGS) entry which is preliminary data.</text>
</comment>
<evidence type="ECO:0008006" key="15">
    <source>
        <dbReference type="Google" id="ProtNLM"/>
    </source>
</evidence>
<proteinExistence type="inferred from homology"/>
<keyword evidence="14" id="KW-1185">Reference proteome</keyword>
<evidence type="ECO:0000256" key="4">
    <source>
        <dbReference type="ARBA" id="ARBA00004546"/>
    </source>
</evidence>
<dbReference type="FunFam" id="2.60.40.640:FF:000006">
    <property type="entry name" value="Vacuolar protein sorting-associated protein 26"/>
    <property type="match status" value="1"/>
</dbReference>
<accession>A0A9Q1LX50</accession>
<reference evidence="14" key="1">
    <citation type="journal article" date="2023" name="Proc. Natl. Acad. Sci. U.S.A.">
        <title>Genomic and structural basis for evolution of tropane alkaloid biosynthesis.</title>
        <authorList>
            <person name="Wanga Y.-J."/>
            <person name="Taina T."/>
            <person name="Yua J.-Y."/>
            <person name="Lia J."/>
            <person name="Xua B."/>
            <person name="Chenc J."/>
            <person name="D'Auriad J.C."/>
            <person name="Huanga J.-P."/>
            <person name="Huanga S.-X."/>
        </authorList>
    </citation>
    <scope>NUCLEOTIDE SEQUENCE [LARGE SCALE GENOMIC DNA]</scope>
    <source>
        <strain evidence="14">cv. KIB-2019</strain>
    </source>
</reference>
<evidence type="ECO:0000256" key="5">
    <source>
        <dbReference type="ARBA" id="ARBA00009100"/>
    </source>
</evidence>
<dbReference type="OrthoDB" id="3821113at2759"/>
<protein>
    <recommendedName>
        <fullName evidence="15">Vacuolar protein sorting-associated protein 26A</fullName>
    </recommendedName>
</protein>
<evidence type="ECO:0000256" key="3">
    <source>
        <dbReference type="ARBA" id="ARBA00004496"/>
    </source>
</evidence>
<dbReference type="GO" id="GO:0005794">
    <property type="term" value="C:Golgi apparatus"/>
    <property type="evidence" value="ECO:0007669"/>
    <property type="project" value="UniProtKB-SubCell"/>
</dbReference>
<dbReference type="AlphaFoldDB" id="A0A9Q1LX50"/>
<organism evidence="13 14">
    <name type="scientific">Anisodus acutangulus</name>
    <dbReference type="NCBI Taxonomy" id="402998"/>
    <lineage>
        <taxon>Eukaryota</taxon>
        <taxon>Viridiplantae</taxon>
        <taxon>Streptophyta</taxon>
        <taxon>Embryophyta</taxon>
        <taxon>Tracheophyta</taxon>
        <taxon>Spermatophyta</taxon>
        <taxon>Magnoliopsida</taxon>
        <taxon>eudicotyledons</taxon>
        <taxon>Gunneridae</taxon>
        <taxon>Pentapetalae</taxon>
        <taxon>asterids</taxon>
        <taxon>lamiids</taxon>
        <taxon>Solanales</taxon>
        <taxon>Solanaceae</taxon>
        <taxon>Solanoideae</taxon>
        <taxon>Hyoscyameae</taxon>
        <taxon>Anisodus</taxon>
    </lineage>
</organism>
<dbReference type="GO" id="GO:0010008">
    <property type="term" value="C:endosome membrane"/>
    <property type="evidence" value="ECO:0007669"/>
    <property type="project" value="UniProtKB-SubCell"/>
</dbReference>
<sequence length="394" mass="45487">MPKPLLTFFSPKNQTLIVLLQYAICFSSRCRYISSKDIHCSCLLCKRTSLVKANSDQLNSRCPVAARRKGCSKIGFWSTIQSFIACLWLPHIYVNYIIGAFKPTCNISITFGDGKSRKQVPLKKENGQIVMVPLFQSQENIAGKISVEPVSGKKVEHNGIKVELLGQIEMYFDRGNFYDFTSLVRELDVPGEIYERKTYPFEFSTVEMPYETYNGVNVRLRYILKITISRGYAGSIVEYQDFVVRNYSPPPSINNSIKMEVGIEDCLHIEFEYNRSKYHLKDVIIGKIYFLLVRIKVKNMDLEIRRRESTGSGANTHVETETLAKFELMDGAPVRGESIPVRLFLSPYELTPTYRNINNKFSVKYYLNLVLVDEEDRRYFKQQEITMFRLAETS</sequence>
<dbReference type="FunFam" id="2.60.40.640:FF:000012">
    <property type="entry name" value="vacuolar protein sorting-associated protein 26A"/>
    <property type="match status" value="1"/>
</dbReference>